<dbReference type="EMBL" id="QKMR01000003">
    <property type="protein sequence ID" value="PYG89550.1"/>
    <property type="molecule type" value="Genomic_DNA"/>
</dbReference>
<feature type="region of interest" description="Disordered" evidence="1">
    <location>
        <begin position="206"/>
        <end position="314"/>
    </location>
</feature>
<keyword evidence="4" id="KW-1185">Reference proteome</keyword>
<gene>
    <name evidence="3" type="ORF">LY28_00769</name>
</gene>
<evidence type="ECO:0000256" key="2">
    <source>
        <dbReference type="SAM" id="Phobius"/>
    </source>
</evidence>
<keyword evidence="2" id="KW-1133">Transmembrane helix</keyword>
<feature type="compositionally biased region" description="Polar residues" evidence="1">
    <location>
        <begin position="622"/>
        <end position="642"/>
    </location>
</feature>
<feature type="transmembrane region" description="Helical" evidence="2">
    <location>
        <begin position="731"/>
        <end position="750"/>
    </location>
</feature>
<dbReference type="Proteomes" id="UP000248132">
    <property type="component" value="Unassembled WGS sequence"/>
</dbReference>
<proteinExistence type="predicted"/>
<protein>
    <submittedName>
        <fullName evidence="3">CotH protein</fullName>
    </submittedName>
</protein>
<feature type="compositionally biased region" description="Basic and acidic residues" evidence="1">
    <location>
        <begin position="710"/>
        <end position="722"/>
    </location>
</feature>
<feature type="compositionally biased region" description="Polar residues" evidence="1">
    <location>
        <begin position="599"/>
        <end position="614"/>
    </location>
</feature>
<dbReference type="OrthoDB" id="3235126at2"/>
<sequence length="757" mass="82190">MITNKYINKTIIGLLIAAIIFAGMMTFLAGALNIESEGLQQEYTTKLFDENKIISIDIKADESEWENMLENATQEEYIPCDVTINGTTFESVGIRPKGNSSLSMVAGSDSDRFSFKFEFDHYIDGQTCFGLDKLVINNIQADATYMKEYLSYDLMSYMGVTTPLYSYTNVTVNGKDWGFYLAVEALEESFAQRNYGESYGKLYKPESMGMRGNGNENGLGDERAAPWNNGEGNIGKQKEETQADKTNKSENEDKNIDAGKINDETTQNNNKTNSMKAGTKTGETGEAVNKAESQGTVGEKTGDTENTEGSGNFERGGGFDKGGFLGGGFGGGPGGGSGGGADLKYSDDSISSYSNIFDYEVFEGGDADYNKVIEALKNLNAGTELEKYINVDATLRYFAANTVLVNLDSYFGSLKHNYYLYEKDGQLTMLPWDYNLSFGGFQSESATSAVNFPIDTPVSGVDMSERPILAKLLEVDEYKEKYHQYLQDIVDGYFNSGTFENTITELDGLISEYVKNDATAFYSYDKYTAAVEVIKEFGKLRAQSIQGQLDGTIPSTTDGQASESGKLIDAAAINLSTMGSQGGGGMGRQGGMQPPGGSEQSDNGNMQQPDSGNIQPPGGSEQLDNGNMQQPDGTQQPDSGNMQPPDGAEQSGNGDMPDRETAMKAMQIIQAANDGDLTEEQITQLKELGLTDTQISSMKDMFSQGNMQQRGERGGRPGDMKNQESTASSESIYLIAASAVCLLAGLLFVIKFKRVKY</sequence>
<evidence type="ECO:0000313" key="4">
    <source>
        <dbReference type="Proteomes" id="UP000248132"/>
    </source>
</evidence>
<name>A0A318XQE2_9FIRM</name>
<evidence type="ECO:0000256" key="1">
    <source>
        <dbReference type="SAM" id="MobiDB-lite"/>
    </source>
</evidence>
<keyword evidence="2" id="KW-0812">Transmembrane</keyword>
<feature type="compositionally biased region" description="Basic and acidic residues" evidence="1">
    <location>
        <begin position="236"/>
        <end position="263"/>
    </location>
</feature>
<evidence type="ECO:0000313" key="3">
    <source>
        <dbReference type="EMBL" id="PYG89550.1"/>
    </source>
</evidence>
<feature type="region of interest" description="Disordered" evidence="1">
    <location>
        <begin position="704"/>
        <end position="724"/>
    </location>
</feature>
<feature type="compositionally biased region" description="Gly residues" evidence="1">
    <location>
        <begin position="580"/>
        <end position="594"/>
    </location>
</feature>
<accession>A0A318XQE2</accession>
<reference evidence="3 4" key="1">
    <citation type="submission" date="2018-06" db="EMBL/GenBank/DDBJ databases">
        <title>Genomic Encyclopedia of Type Strains, Phase I: the one thousand microbial genomes (KMG-I) project.</title>
        <authorList>
            <person name="Kyrpides N."/>
        </authorList>
    </citation>
    <scope>NUCLEOTIDE SEQUENCE [LARGE SCALE GENOMIC DNA]</scope>
    <source>
        <strain evidence="3 4">DSM 19573</strain>
    </source>
</reference>
<feature type="compositionally biased region" description="Polar residues" evidence="1">
    <location>
        <begin position="264"/>
        <end position="276"/>
    </location>
</feature>
<keyword evidence="2" id="KW-0472">Membrane</keyword>
<dbReference type="AlphaFoldDB" id="A0A318XQE2"/>
<dbReference type="PANTHER" id="PTHR40050">
    <property type="entry name" value="INNER SPORE COAT PROTEIN H"/>
    <property type="match status" value="1"/>
</dbReference>
<organism evidence="3 4">
    <name type="scientific">Ruminiclostridium sufflavum DSM 19573</name>
    <dbReference type="NCBI Taxonomy" id="1121337"/>
    <lineage>
        <taxon>Bacteria</taxon>
        <taxon>Bacillati</taxon>
        <taxon>Bacillota</taxon>
        <taxon>Clostridia</taxon>
        <taxon>Eubacteriales</taxon>
        <taxon>Oscillospiraceae</taxon>
        <taxon>Ruminiclostridium</taxon>
    </lineage>
</organism>
<dbReference type="Pfam" id="PF08757">
    <property type="entry name" value="CotH"/>
    <property type="match status" value="2"/>
</dbReference>
<dbReference type="InterPro" id="IPR014867">
    <property type="entry name" value="Spore_coat_CotH_CotH2/3/7"/>
</dbReference>
<comment type="caution">
    <text evidence="3">The sequence shown here is derived from an EMBL/GenBank/DDBJ whole genome shotgun (WGS) entry which is preliminary data.</text>
</comment>
<dbReference type="PANTHER" id="PTHR40050:SF1">
    <property type="entry name" value="INNER SPORE COAT PROTEIN H"/>
    <property type="match status" value="1"/>
</dbReference>
<dbReference type="RefSeq" id="WP_110460835.1">
    <property type="nucleotide sequence ID" value="NZ_QKMR01000003.1"/>
</dbReference>
<feature type="region of interest" description="Disordered" evidence="1">
    <location>
        <begin position="576"/>
        <end position="658"/>
    </location>
</feature>
<feature type="transmembrane region" description="Helical" evidence="2">
    <location>
        <begin position="12"/>
        <end position="32"/>
    </location>
</feature>